<gene>
    <name evidence="1" type="ORF">NCTC8271_02412</name>
</gene>
<evidence type="ECO:0000313" key="1">
    <source>
        <dbReference type="EMBL" id="VEA36305.1"/>
    </source>
</evidence>
<proteinExistence type="predicted"/>
<protein>
    <submittedName>
        <fullName evidence="1">Uncharacterized protein</fullName>
    </submittedName>
</protein>
<reference evidence="1 2" key="1">
    <citation type="submission" date="2018-12" db="EMBL/GenBank/DDBJ databases">
        <authorList>
            <consortium name="Pathogen Informatics"/>
        </authorList>
    </citation>
    <scope>NUCLEOTIDE SEQUENCE [LARGE SCALE GENOMIC DNA]</scope>
    <source>
        <strain evidence="1 2">NCTC8271</strain>
    </source>
</reference>
<sequence>MTQQDWHPADIIAGLKNVVLRCQRFPDRRDWRPPRWQMRLPVAGPKAKG</sequence>
<accession>A0A3S4F5V5</accession>
<dbReference type="AlphaFoldDB" id="A0A3S4F5V5"/>
<dbReference type="Proteomes" id="UP000273655">
    <property type="component" value="Chromosome 1"/>
</dbReference>
<dbReference type="EMBL" id="LR134148">
    <property type="protein sequence ID" value="VEA36305.1"/>
    <property type="molecule type" value="Genomic_DNA"/>
</dbReference>
<name>A0A3S4F5V5_SALET</name>
<evidence type="ECO:0000313" key="2">
    <source>
        <dbReference type="Proteomes" id="UP000273655"/>
    </source>
</evidence>
<organism evidence="1 2">
    <name type="scientific">Salmonella enterica I</name>
    <dbReference type="NCBI Taxonomy" id="59201"/>
    <lineage>
        <taxon>Bacteria</taxon>
        <taxon>Pseudomonadati</taxon>
        <taxon>Pseudomonadota</taxon>
        <taxon>Gammaproteobacteria</taxon>
        <taxon>Enterobacterales</taxon>
        <taxon>Enterobacteriaceae</taxon>
        <taxon>Salmonella</taxon>
    </lineage>
</organism>